<reference evidence="1" key="1">
    <citation type="submission" date="2021-06" db="EMBL/GenBank/DDBJ databases">
        <authorList>
            <person name="Kallberg Y."/>
            <person name="Tangrot J."/>
            <person name="Rosling A."/>
        </authorList>
    </citation>
    <scope>NUCLEOTIDE SEQUENCE</scope>
    <source>
        <strain evidence="1">CL356</strain>
    </source>
</reference>
<dbReference type="EMBL" id="CAJVPT010019796">
    <property type="protein sequence ID" value="CAG8643781.1"/>
    <property type="molecule type" value="Genomic_DNA"/>
</dbReference>
<evidence type="ECO:0000313" key="1">
    <source>
        <dbReference type="EMBL" id="CAG8643781.1"/>
    </source>
</evidence>
<accession>A0ACA9NAP9</accession>
<name>A0ACA9NAP9_9GLOM</name>
<sequence>MSRATPPLELDEVVIFIKHLTGREDLETDALDHCTSKVQAYSWTFEGKEITLVDTPGLRADTSHDQNVISAIKQHIRDPRFDRLAKDSYRAVQDVCGQPSNVAIVTTHWDREESRTYQAQKSRHEKLREDVLKKWIDKGNEIHQSDDSPSAAKEIVVSLLQNEVRVRRIREEIVQEERRGRSHEKAVQTARDNRKARLKRQSLSPMDRSEVEAEVRILNSYGVKSHWSLSFFSLR</sequence>
<proteinExistence type="predicted"/>
<keyword evidence="2" id="KW-1185">Reference proteome</keyword>
<protein>
    <submittedName>
        <fullName evidence="1">2155_t:CDS:1</fullName>
    </submittedName>
</protein>
<gene>
    <name evidence="1" type="ORF">ACOLOM_LOCUS8028</name>
</gene>
<comment type="caution">
    <text evidence="1">The sequence shown here is derived from an EMBL/GenBank/DDBJ whole genome shotgun (WGS) entry which is preliminary data.</text>
</comment>
<evidence type="ECO:0000313" key="2">
    <source>
        <dbReference type="Proteomes" id="UP000789525"/>
    </source>
</evidence>
<dbReference type="Proteomes" id="UP000789525">
    <property type="component" value="Unassembled WGS sequence"/>
</dbReference>
<organism evidence="1 2">
    <name type="scientific">Acaulospora colombiana</name>
    <dbReference type="NCBI Taxonomy" id="27376"/>
    <lineage>
        <taxon>Eukaryota</taxon>
        <taxon>Fungi</taxon>
        <taxon>Fungi incertae sedis</taxon>
        <taxon>Mucoromycota</taxon>
        <taxon>Glomeromycotina</taxon>
        <taxon>Glomeromycetes</taxon>
        <taxon>Diversisporales</taxon>
        <taxon>Acaulosporaceae</taxon>
        <taxon>Acaulospora</taxon>
    </lineage>
</organism>